<proteinExistence type="predicted"/>
<feature type="region of interest" description="Disordered" evidence="1">
    <location>
        <begin position="1"/>
        <end position="53"/>
    </location>
</feature>
<keyword evidence="3" id="KW-1185">Reference proteome</keyword>
<reference evidence="2 3" key="1">
    <citation type="journal article" date="2016" name="Genome Announc.">
        <title>Complete Genome Sequence of Thiostrepton-Producing Streptomyces laurentii ATCC 31255.</title>
        <authorList>
            <person name="Doi K."/>
            <person name="Fujino Y."/>
            <person name="Nagayoshi Y."/>
            <person name="Ohshima T."/>
            <person name="Ogata S."/>
        </authorList>
    </citation>
    <scope>NUCLEOTIDE SEQUENCE [LARGE SCALE GENOMIC DNA]</scope>
    <source>
        <strain evidence="2 3">ATCC 31255</strain>
    </source>
</reference>
<evidence type="ECO:0000313" key="2">
    <source>
        <dbReference type="EMBL" id="BAU86804.1"/>
    </source>
</evidence>
<evidence type="ECO:0000313" key="3">
    <source>
        <dbReference type="Proteomes" id="UP000217676"/>
    </source>
</evidence>
<protein>
    <submittedName>
        <fullName evidence="2">Uncharacterized protein</fullName>
    </submittedName>
</protein>
<sequence>MSGEPAGAHAPRRLTRVRASGGRAVPCRPPSSRPCGIRRDPANAGAPADDTDWRDVRDDAQEFVDEHPWGGGAVEALKRDIQKLDYYCAS</sequence>
<dbReference type="EMBL" id="AP017424">
    <property type="protein sequence ID" value="BAU86804.1"/>
    <property type="molecule type" value="Genomic_DNA"/>
</dbReference>
<dbReference type="Proteomes" id="UP000217676">
    <property type="component" value="Chromosome"/>
</dbReference>
<evidence type="ECO:0000256" key="1">
    <source>
        <dbReference type="SAM" id="MobiDB-lite"/>
    </source>
</evidence>
<organism evidence="2 3">
    <name type="scientific">Streptomyces laurentii</name>
    <dbReference type="NCBI Taxonomy" id="39478"/>
    <lineage>
        <taxon>Bacteria</taxon>
        <taxon>Bacillati</taxon>
        <taxon>Actinomycetota</taxon>
        <taxon>Actinomycetes</taxon>
        <taxon>Kitasatosporales</taxon>
        <taxon>Streptomycetaceae</taxon>
        <taxon>Streptomyces</taxon>
    </lineage>
</organism>
<dbReference type="AlphaFoldDB" id="A0A160P689"/>
<gene>
    <name evidence="2" type="ORF">SLA_5935</name>
</gene>
<accession>A0A160P689</accession>
<dbReference type="KEGG" id="slau:SLA_5935"/>
<name>A0A160P689_STRLU</name>